<keyword evidence="3" id="KW-1185">Reference proteome</keyword>
<dbReference type="Gramene" id="Pp3c10_7420V3.1">
    <property type="protein sequence ID" value="Pp3c10_7420V3.1"/>
    <property type="gene ID" value="Pp3c10_7420"/>
</dbReference>
<dbReference type="Gene3D" id="2.60.120.330">
    <property type="entry name" value="B-lactam Antibiotic, Isopenicillin N Synthase, Chain"/>
    <property type="match status" value="1"/>
</dbReference>
<protein>
    <submittedName>
        <fullName evidence="1 2">Uncharacterized protein</fullName>
    </submittedName>
</protein>
<dbReference type="InterPro" id="IPR027443">
    <property type="entry name" value="IPNS-like_sf"/>
</dbReference>
<name>A0A2K1JY27_PHYPA</name>
<evidence type="ECO:0000313" key="3">
    <source>
        <dbReference type="Proteomes" id="UP000006727"/>
    </source>
</evidence>
<accession>A0A2K1JY27</accession>
<dbReference type="EnsemblPlants" id="Pp3c10_7420V3.1">
    <property type="protein sequence ID" value="Pp3c10_7420V3.1"/>
    <property type="gene ID" value="Pp3c10_7420"/>
</dbReference>
<dbReference type="Proteomes" id="UP000006727">
    <property type="component" value="Chromosome 10"/>
</dbReference>
<evidence type="ECO:0000313" key="2">
    <source>
        <dbReference type="EnsemblPlants" id="Pp3c10_7420V3.1"/>
    </source>
</evidence>
<gene>
    <name evidence="2" type="primary">LOC112287796</name>
    <name evidence="1" type="ORF">PHYPA_013553</name>
</gene>
<reference evidence="2" key="3">
    <citation type="submission" date="2020-12" db="UniProtKB">
        <authorList>
            <consortium name="EnsemblPlants"/>
        </authorList>
    </citation>
    <scope>IDENTIFICATION</scope>
</reference>
<dbReference type="PANTHER" id="PTHR33644">
    <property type="entry name" value="U-BOX DOMAIN-CONTAINING PROTEIN 62-RELATED"/>
    <property type="match status" value="1"/>
</dbReference>
<dbReference type="PaxDb" id="3218-PP1S58_41V6.1"/>
<dbReference type="AlphaFoldDB" id="A0A2K1JY27"/>
<dbReference type="PANTHER" id="PTHR33644:SF2">
    <property type="entry name" value="2-OXOGLUTARATE (2OG) AND FE(II)-DEPENDENT OXYGENASE SUPERFAMILY PROTEIN"/>
    <property type="match status" value="1"/>
</dbReference>
<organism evidence="1">
    <name type="scientific">Physcomitrium patens</name>
    <name type="common">Spreading-leaved earth moss</name>
    <name type="synonym">Physcomitrella patens</name>
    <dbReference type="NCBI Taxonomy" id="3218"/>
    <lineage>
        <taxon>Eukaryota</taxon>
        <taxon>Viridiplantae</taxon>
        <taxon>Streptophyta</taxon>
        <taxon>Embryophyta</taxon>
        <taxon>Bryophyta</taxon>
        <taxon>Bryophytina</taxon>
        <taxon>Bryopsida</taxon>
        <taxon>Funariidae</taxon>
        <taxon>Funariales</taxon>
        <taxon>Funariaceae</taxon>
        <taxon>Physcomitrium</taxon>
    </lineage>
</organism>
<reference evidence="1 3" key="1">
    <citation type="journal article" date="2008" name="Science">
        <title>The Physcomitrella genome reveals evolutionary insights into the conquest of land by plants.</title>
        <authorList>
            <person name="Rensing S."/>
            <person name="Lang D."/>
            <person name="Zimmer A."/>
            <person name="Terry A."/>
            <person name="Salamov A."/>
            <person name="Shapiro H."/>
            <person name="Nishiyama T."/>
            <person name="Perroud P.-F."/>
            <person name="Lindquist E."/>
            <person name="Kamisugi Y."/>
            <person name="Tanahashi T."/>
            <person name="Sakakibara K."/>
            <person name="Fujita T."/>
            <person name="Oishi K."/>
            <person name="Shin-I T."/>
            <person name="Kuroki Y."/>
            <person name="Toyoda A."/>
            <person name="Suzuki Y."/>
            <person name="Hashimoto A."/>
            <person name="Yamaguchi K."/>
            <person name="Sugano A."/>
            <person name="Kohara Y."/>
            <person name="Fujiyama A."/>
            <person name="Anterola A."/>
            <person name="Aoki S."/>
            <person name="Ashton N."/>
            <person name="Barbazuk W.B."/>
            <person name="Barker E."/>
            <person name="Bennetzen J."/>
            <person name="Bezanilla M."/>
            <person name="Blankenship R."/>
            <person name="Cho S.H."/>
            <person name="Dutcher S."/>
            <person name="Estelle M."/>
            <person name="Fawcett J.A."/>
            <person name="Gundlach H."/>
            <person name="Hanada K."/>
            <person name="Heyl A."/>
            <person name="Hicks K.A."/>
            <person name="Hugh J."/>
            <person name="Lohr M."/>
            <person name="Mayer K."/>
            <person name="Melkozernov A."/>
            <person name="Murata T."/>
            <person name="Nelson D."/>
            <person name="Pils B."/>
            <person name="Prigge M."/>
            <person name="Reiss B."/>
            <person name="Renner T."/>
            <person name="Rombauts S."/>
            <person name="Rushton P."/>
            <person name="Sanderfoot A."/>
            <person name="Schween G."/>
            <person name="Shiu S.-H."/>
            <person name="Stueber K."/>
            <person name="Theodoulou F.L."/>
            <person name="Tu H."/>
            <person name="Van de Peer Y."/>
            <person name="Verrier P.J."/>
            <person name="Waters E."/>
            <person name="Wood A."/>
            <person name="Yang L."/>
            <person name="Cove D."/>
            <person name="Cuming A."/>
            <person name="Hasebe M."/>
            <person name="Lucas S."/>
            <person name="Mishler D.B."/>
            <person name="Reski R."/>
            <person name="Grigoriev I."/>
            <person name="Quatrano R.S."/>
            <person name="Boore J.L."/>
        </authorList>
    </citation>
    <scope>NUCLEOTIDE SEQUENCE [LARGE SCALE GENOMIC DNA]</scope>
    <source>
        <strain evidence="2 3">cv. Gransden 2004</strain>
    </source>
</reference>
<dbReference type="EnsemblPlants" id="Pp3c10_7420V3.2">
    <property type="protein sequence ID" value="Pp3c10_7420V3.2"/>
    <property type="gene ID" value="Pp3c10_7420"/>
</dbReference>
<evidence type="ECO:0000313" key="1">
    <source>
        <dbReference type="EMBL" id="PNR46434.1"/>
    </source>
</evidence>
<dbReference type="Gramene" id="Pp3c10_7420V3.2">
    <property type="protein sequence ID" value="Pp3c10_7420V3.2"/>
    <property type="gene ID" value="Pp3c10_7420"/>
</dbReference>
<dbReference type="SUPFAM" id="SSF51197">
    <property type="entry name" value="Clavaminate synthase-like"/>
    <property type="match status" value="1"/>
</dbReference>
<sequence length="604" mass="66079">MGAMAAPGITSPARIKLTDLIGIDGLPSENYKHAVGSLAQSLRNFNAAIIQIPESDNVLLRCVLDSVRMFFHSKPMVGADALHSEDPQNWNGAVGYYVDPQHFREIFDFRPGRMNVEGPAMAELTPTGLPELFASLGRATRIILDAIACSLELRSYSFTDLLDNVPLKAGETATSVISSCCHNRPGAHLSANVLNPEQAALSFYEEDADKGLLTLLKSDKPGLQIRDIQGRWFVADADLGPQDMVLFTGLSLYQATGGYLNPSMHRTDNNTNLGQAQGSMSYGRCTVAFKLMPRATAILHCSAMTAAGHLVGGPFQQPIAVHDFMQRNHTIDQLSGRPSVPPFSFAAPLEAQSKATIKRKKQVSRGKPLAPSKRLRLEAQRVLKERVQEIADNKGLKIRYCNLKECEEQHLNSMVSPCAELRAQMGWPAGVPFVHPHDLPNKAKQAFLEAYEPGWTAAQDGDLHLVDASQAQQGHMLALAGAPHAGGEDQRYPPKPTIMEDQRFAVKTVFDYLRAKGKPVPTGKPQVVGHKVDISCLAKASFEAGGRAQFDAEGGFQRFIGDQFQLETASERDKERALERLKKLYDQVLSDYVEDLVASSQQVG</sequence>
<dbReference type="EMBL" id="ABEU02000010">
    <property type="protein sequence ID" value="PNR46434.1"/>
    <property type="molecule type" value="Genomic_DNA"/>
</dbReference>
<reference evidence="1 3" key="2">
    <citation type="journal article" date="2018" name="Plant J.">
        <title>The Physcomitrella patens chromosome-scale assembly reveals moss genome structure and evolution.</title>
        <authorList>
            <person name="Lang D."/>
            <person name="Ullrich K.K."/>
            <person name="Murat F."/>
            <person name="Fuchs J."/>
            <person name="Jenkins J."/>
            <person name="Haas F.B."/>
            <person name="Piednoel M."/>
            <person name="Gundlach H."/>
            <person name="Van Bel M."/>
            <person name="Meyberg R."/>
            <person name="Vives C."/>
            <person name="Morata J."/>
            <person name="Symeonidi A."/>
            <person name="Hiss M."/>
            <person name="Muchero W."/>
            <person name="Kamisugi Y."/>
            <person name="Saleh O."/>
            <person name="Blanc G."/>
            <person name="Decker E.L."/>
            <person name="van Gessel N."/>
            <person name="Grimwood J."/>
            <person name="Hayes R.D."/>
            <person name="Graham S.W."/>
            <person name="Gunter L.E."/>
            <person name="McDaniel S.F."/>
            <person name="Hoernstein S.N.W."/>
            <person name="Larsson A."/>
            <person name="Li F.W."/>
            <person name="Perroud P.F."/>
            <person name="Phillips J."/>
            <person name="Ranjan P."/>
            <person name="Rokshar D.S."/>
            <person name="Rothfels C.J."/>
            <person name="Schneider L."/>
            <person name="Shu S."/>
            <person name="Stevenson D.W."/>
            <person name="Thummler F."/>
            <person name="Tillich M."/>
            <person name="Villarreal Aguilar J.C."/>
            <person name="Widiez T."/>
            <person name="Wong G.K."/>
            <person name="Wymore A."/>
            <person name="Zhang Y."/>
            <person name="Zimmer A.D."/>
            <person name="Quatrano R.S."/>
            <person name="Mayer K.F.X."/>
            <person name="Goodstein D."/>
            <person name="Casacuberta J.M."/>
            <person name="Vandepoele K."/>
            <person name="Reski R."/>
            <person name="Cuming A.C."/>
            <person name="Tuskan G.A."/>
            <person name="Maumus F."/>
            <person name="Salse J."/>
            <person name="Schmutz J."/>
            <person name="Rensing S.A."/>
        </authorList>
    </citation>
    <scope>NUCLEOTIDE SEQUENCE [LARGE SCALE GENOMIC DNA]</scope>
    <source>
        <strain evidence="2 3">cv. Gransden 2004</strain>
    </source>
</reference>
<dbReference type="FunCoup" id="A0A2K1JY27">
    <property type="interactions" value="2068"/>
</dbReference>
<proteinExistence type="predicted"/>